<proteinExistence type="predicted"/>
<protein>
    <submittedName>
        <fullName evidence="1">Uncharacterized protein</fullName>
    </submittedName>
</protein>
<keyword evidence="2" id="KW-1185">Reference proteome</keyword>
<accession>A0ACC2MA43</accession>
<name>A0ACC2MA43_PERAE</name>
<gene>
    <name evidence="1" type="ORF">MRB53_004405</name>
</gene>
<comment type="caution">
    <text evidence="1">The sequence shown here is derived from an EMBL/GenBank/DDBJ whole genome shotgun (WGS) entry which is preliminary data.</text>
</comment>
<dbReference type="Proteomes" id="UP001234297">
    <property type="component" value="Chromosome 2"/>
</dbReference>
<dbReference type="EMBL" id="CM056810">
    <property type="protein sequence ID" value="KAJ8642657.1"/>
    <property type="molecule type" value="Genomic_DNA"/>
</dbReference>
<evidence type="ECO:0000313" key="1">
    <source>
        <dbReference type="EMBL" id="KAJ8642657.1"/>
    </source>
</evidence>
<evidence type="ECO:0000313" key="2">
    <source>
        <dbReference type="Proteomes" id="UP001234297"/>
    </source>
</evidence>
<organism evidence="1 2">
    <name type="scientific">Persea americana</name>
    <name type="common">Avocado</name>
    <dbReference type="NCBI Taxonomy" id="3435"/>
    <lineage>
        <taxon>Eukaryota</taxon>
        <taxon>Viridiplantae</taxon>
        <taxon>Streptophyta</taxon>
        <taxon>Embryophyta</taxon>
        <taxon>Tracheophyta</taxon>
        <taxon>Spermatophyta</taxon>
        <taxon>Magnoliopsida</taxon>
        <taxon>Magnoliidae</taxon>
        <taxon>Laurales</taxon>
        <taxon>Lauraceae</taxon>
        <taxon>Persea</taxon>
    </lineage>
</organism>
<reference evidence="1 2" key="1">
    <citation type="journal article" date="2022" name="Hortic Res">
        <title>A haplotype resolved chromosomal level avocado genome allows analysis of novel avocado genes.</title>
        <authorList>
            <person name="Nath O."/>
            <person name="Fletcher S.J."/>
            <person name="Hayward A."/>
            <person name="Shaw L.M."/>
            <person name="Masouleh A.K."/>
            <person name="Furtado A."/>
            <person name="Henry R.J."/>
            <person name="Mitter N."/>
        </authorList>
    </citation>
    <scope>NUCLEOTIDE SEQUENCE [LARGE SCALE GENOMIC DNA]</scope>
    <source>
        <strain evidence="2">cv. Hass</strain>
    </source>
</reference>
<sequence length="163" mass="18454">MSHWPNQRIRIPLQNAPNGTQKTSPRWKEKEKRVKSVLIAKIPRSRMDISEQKKVGIGLIGFGIFFTLLGVVLFFDRGLLALGNIIYLSGNELQGLFVLSSGTLSHICSLAYSRYCFRNIWVNCSLQWFLAFRQGFPISDSSCGVDCALFLVTDYRSLLEGFL</sequence>